<organism evidence="12 13">
    <name type="scientific">Ostreococcus tauri</name>
    <name type="common">Marine green alga</name>
    <dbReference type="NCBI Taxonomy" id="70448"/>
    <lineage>
        <taxon>Eukaryota</taxon>
        <taxon>Viridiplantae</taxon>
        <taxon>Chlorophyta</taxon>
        <taxon>Mamiellophyceae</taxon>
        <taxon>Mamiellales</taxon>
        <taxon>Bathycoccaceae</taxon>
        <taxon>Ostreococcus</taxon>
    </lineage>
</organism>
<evidence type="ECO:0000313" key="12">
    <source>
        <dbReference type="EMBL" id="CEG01722.1"/>
    </source>
</evidence>
<protein>
    <submittedName>
        <fullName evidence="12">Photosystem I PsaH, reaction centre subunit VI</fullName>
    </submittedName>
</protein>
<sequence length="166" mass="17775">MAHVKVHTWTQIARNTTTPPTTTTTTTRERPARQSSMVAHAKTTAFATGAALARSTPTTRRARATVMTRAKYGDESVYFDLSDVEATTGSWDVYGVDSASRYPEQQAAFFEAAAQGLGRREAVYSVLAVSAGLLTVAYGVKGAKDAKLPITVGPQQPAQVGPRDRI</sequence>
<dbReference type="PDB" id="7YCA">
    <property type="method" value="EM"/>
    <property type="resolution" value="2.94 A"/>
    <property type="chains" value="H=1-166"/>
</dbReference>
<keyword evidence="6" id="KW-0934">Plastid</keyword>
<keyword evidence="13" id="KW-1185">Reference proteome</keyword>
<dbReference type="STRING" id="70448.A0A096PAU9"/>
<comment type="subcellular location">
    <subcellularLocation>
        <location evidence="2">Plastid</location>
        <location evidence="2">Chloroplast thylakoid membrane</location>
        <topology evidence="2">Single-pass membrane protein</topology>
    </subcellularLocation>
</comment>
<comment type="caution">
    <text evidence="12">The sequence shown here is derived from an EMBL/GenBank/DDBJ whole genome shotgun (WGS) entry which is preliminary data.</text>
</comment>
<keyword evidence="5" id="KW-0602">Photosynthesis</keyword>
<dbReference type="InParanoid" id="A0A096PAU9"/>
<evidence type="ECO:0000256" key="3">
    <source>
        <dbReference type="ARBA" id="ARBA00010155"/>
    </source>
</evidence>
<dbReference type="RefSeq" id="XP_022841128.1">
    <property type="nucleotide sequence ID" value="XM_022982370.1"/>
</dbReference>
<reference evidence="13" key="1">
    <citation type="journal article" date="2006" name="Proc. Natl. Acad. Sci. U.S.A.">
        <title>Genome analysis of the smallest free-living eukaryote Ostreococcus tauri unveils many unique features.</title>
        <authorList>
            <person name="Derelle E."/>
            <person name="Ferraz C."/>
            <person name="Rombauts S."/>
            <person name="Rouze P."/>
            <person name="Worden A.Z."/>
            <person name="Robbens S."/>
            <person name="Partensky F."/>
            <person name="Degroeve S."/>
            <person name="Echeynie S."/>
            <person name="Cooke R."/>
            <person name="Saeys Y."/>
            <person name="Wuyts J."/>
            <person name="Jabbari K."/>
            <person name="Bowler C."/>
            <person name="Panaud O."/>
            <person name="Piegu B."/>
            <person name="Ball S.G."/>
            <person name="Ral J.-P."/>
            <person name="Bouget F.-Y."/>
            <person name="Piganeau G."/>
            <person name="De Baets B."/>
            <person name="Picard A."/>
            <person name="Delseny M."/>
            <person name="Demaille J."/>
            <person name="Van de Peer Y."/>
            <person name="Moreau H."/>
        </authorList>
    </citation>
    <scope>NUCLEOTIDE SEQUENCE [LARGE SCALE GENOMIC DNA]</scope>
    <source>
        <strain evidence="13">OTTH 0595 / CCAP 157/2 / RCC745</strain>
    </source>
</reference>
<name>A0A096PAU9_OSTTA</name>
<dbReference type="Pfam" id="PF03244">
    <property type="entry name" value="PSI_PsaH"/>
    <property type="match status" value="1"/>
</dbReference>
<feature type="compositionally biased region" description="Low complexity" evidence="11">
    <location>
        <begin position="16"/>
        <end position="26"/>
    </location>
</feature>
<evidence type="ECO:0000256" key="1">
    <source>
        <dbReference type="ARBA" id="ARBA00002502"/>
    </source>
</evidence>
<dbReference type="EMDB" id="EMD-33737"/>
<dbReference type="SMR" id="A0A096PAU9"/>
<evidence type="ECO:0000256" key="6">
    <source>
        <dbReference type="ARBA" id="ARBA00022640"/>
    </source>
</evidence>
<reference evidence="14" key="3">
    <citation type="journal article" date="2023" name="Elife">
        <title>The photosystem I supercomplex from a primordial green alga &lt;i&gt;Ostreococcus tauri&lt;/i&gt; harbors three light-harvesting complex trimers.</title>
        <authorList>
            <person name="Ishii A."/>
            <person name="Shan J."/>
            <person name="Sheng X."/>
            <person name="Kim E."/>
            <person name="Watanabe A."/>
            <person name="Yokono M."/>
            <person name="Noda C."/>
            <person name="Song C."/>
            <person name="Murata K."/>
            <person name="Liu Z."/>
            <person name="Minagawa J."/>
        </authorList>
    </citation>
    <scope>STRUCTURE BY ELECTRON MICROSCOPY (2.94 ANGSTROMS) IN COMPLEX WITH CHLOROPHYLL A</scope>
</reference>
<dbReference type="GO" id="GO:0009538">
    <property type="term" value="C:photosystem I reaction center"/>
    <property type="evidence" value="ECO:0007669"/>
    <property type="project" value="InterPro"/>
</dbReference>
<evidence type="ECO:0000256" key="11">
    <source>
        <dbReference type="SAM" id="MobiDB-lite"/>
    </source>
</evidence>
<keyword evidence="4" id="KW-0150">Chloroplast</keyword>
<keyword evidence="8" id="KW-0603">Photosystem I</keyword>
<evidence type="ECO:0007829" key="14">
    <source>
        <dbReference type="PDB" id="7YCA"/>
    </source>
</evidence>
<evidence type="ECO:0000256" key="9">
    <source>
        <dbReference type="ARBA" id="ARBA00023078"/>
    </source>
</evidence>
<feature type="binding site" evidence="14">
    <location>
        <position position="145"/>
    </location>
    <ligand>
        <name>chlorophyll a</name>
        <dbReference type="ChEBI" id="CHEBI:58416"/>
        <note>axial binding residue</note>
    </ligand>
    <ligandPart>
        <name>Mg</name>
        <dbReference type="ChEBI" id="CHEBI:25107"/>
    </ligandPart>
</feature>
<feature type="binding site" evidence="14">
    <location>
        <position position="141"/>
    </location>
    <ligand>
        <name>chlorophyll a</name>
        <dbReference type="ChEBI" id="CHEBI:58416"/>
    </ligand>
</feature>
<dbReference type="GeneID" id="9838003"/>
<feature type="region of interest" description="Disordered" evidence="11">
    <location>
        <begin position="1"/>
        <end position="35"/>
    </location>
</feature>
<dbReference type="GO" id="GO:0015979">
    <property type="term" value="P:photosynthesis"/>
    <property type="evidence" value="ECO:0007669"/>
    <property type="project" value="UniProtKB-KW"/>
</dbReference>
<accession>A0A096PAU9</accession>
<evidence type="ECO:0000256" key="10">
    <source>
        <dbReference type="ARBA" id="ARBA00023136"/>
    </source>
</evidence>
<evidence type="ECO:0000256" key="5">
    <source>
        <dbReference type="ARBA" id="ARBA00022531"/>
    </source>
</evidence>
<dbReference type="EMBL" id="CAID01000015">
    <property type="protein sequence ID" value="CEG01722.1"/>
    <property type="molecule type" value="Genomic_DNA"/>
</dbReference>
<evidence type="ECO:0000256" key="7">
    <source>
        <dbReference type="ARBA" id="ARBA00022692"/>
    </source>
</evidence>
<dbReference type="InterPro" id="IPR004928">
    <property type="entry name" value="PSI_PsaH"/>
</dbReference>
<gene>
    <name evidence="12" type="ORF">OT_ostta15g00990</name>
</gene>
<dbReference type="Proteomes" id="UP000009170">
    <property type="component" value="Unassembled WGS sequence"/>
</dbReference>
<dbReference type="GO" id="GO:0009535">
    <property type="term" value="C:chloroplast thylakoid membrane"/>
    <property type="evidence" value="ECO:0007669"/>
    <property type="project" value="UniProtKB-SubCell"/>
</dbReference>
<proteinExistence type="evidence at protein level"/>
<keyword evidence="14" id="KW-0002">3D-structure</keyword>
<comment type="similarity">
    <text evidence="3">Belongs to the psaH family.</text>
</comment>
<comment type="function">
    <text evidence="1">Possible role could be the docking of the LHC I antenna complex to the core complex.</text>
</comment>
<evidence type="ECO:0000256" key="8">
    <source>
        <dbReference type="ARBA" id="ARBA00022836"/>
    </source>
</evidence>
<dbReference type="KEGG" id="ota:OT_ostta15g00990"/>
<keyword evidence="7" id="KW-0812">Transmembrane</keyword>
<dbReference type="PANTHER" id="PTHR34787">
    <property type="entry name" value="PHOTOSYSTEM I REACTION CENTER SUBUNIT VI-2, CHLOROPLASTIC"/>
    <property type="match status" value="1"/>
</dbReference>
<evidence type="ECO:0000313" key="13">
    <source>
        <dbReference type="Proteomes" id="UP000009170"/>
    </source>
</evidence>
<keyword evidence="9" id="KW-0793">Thylakoid</keyword>
<keyword evidence="10" id="KW-0472">Membrane</keyword>
<evidence type="ECO:0000256" key="4">
    <source>
        <dbReference type="ARBA" id="ARBA00022528"/>
    </source>
</evidence>
<dbReference type="AlphaFoldDB" id="A0A096PAU9"/>
<reference evidence="12 13" key="2">
    <citation type="journal article" date="2014" name="BMC Genomics">
        <title>An improved genome of the model marine alga Ostreococcus tauri unfolds by assessing Illumina de novo assemblies.</title>
        <authorList>
            <person name="Blanc-Mathieu R."/>
            <person name="Verhelst B."/>
            <person name="Derelle E."/>
            <person name="Rombauts S."/>
            <person name="Bouget F.Y."/>
            <person name="Carre I."/>
            <person name="Chateau A."/>
            <person name="Eyre-Walker A."/>
            <person name="Grimsley N."/>
            <person name="Moreau H."/>
            <person name="Piegu B."/>
            <person name="Rivals E."/>
            <person name="Schackwitz W."/>
            <person name="Van de Peer Y."/>
            <person name="Piganeau G."/>
        </authorList>
    </citation>
    <scope>NUCLEOTIDE SEQUENCE [LARGE SCALE GENOMIC DNA]</scope>
    <source>
        <strain evidence="13">OTTH 0595 / CCAP 157/2 / RCC745</strain>
    </source>
</reference>
<dbReference type="FunCoup" id="A0A096PAU9">
    <property type="interactions" value="445"/>
</dbReference>
<dbReference type="PANTHER" id="PTHR34787:SF1">
    <property type="entry name" value="PHOTOSYSTEM I REACTION CENTER SUBUNIT VI-2, CHLOROPLASTIC"/>
    <property type="match status" value="1"/>
</dbReference>
<dbReference type="OrthoDB" id="496139at2759"/>
<evidence type="ECO:0000256" key="2">
    <source>
        <dbReference type="ARBA" id="ARBA00004581"/>
    </source>
</evidence>